<dbReference type="EMBL" id="CP000086">
    <property type="protein sequence ID" value="ABC36756.1"/>
    <property type="molecule type" value="Genomic_DNA"/>
</dbReference>
<name>Q2T0E6_BURTA</name>
<sequence length="72" mass="8031">MLECAIPFSFDRFHIDAMKRFESIWKHRCHATGAAPSGLERRIAANRQNPVPAHAAAHRNTAAALRPALISR</sequence>
<organism evidence="1 2">
    <name type="scientific">Burkholderia thailandensis (strain ATCC 700388 / DSM 13276 / CCUG 48851 / CIP 106301 / E264)</name>
    <dbReference type="NCBI Taxonomy" id="271848"/>
    <lineage>
        <taxon>Bacteria</taxon>
        <taxon>Pseudomonadati</taxon>
        <taxon>Pseudomonadota</taxon>
        <taxon>Betaproteobacteria</taxon>
        <taxon>Burkholderiales</taxon>
        <taxon>Burkholderiaceae</taxon>
        <taxon>Burkholderia</taxon>
        <taxon>pseudomallei group</taxon>
    </lineage>
</organism>
<dbReference type="AlphaFoldDB" id="Q2T0E6"/>
<gene>
    <name evidence="1" type="ordered locus">BTH_I0797</name>
</gene>
<evidence type="ECO:0000313" key="1">
    <source>
        <dbReference type="EMBL" id="ABC36756.1"/>
    </source>
</evidence>
<keyword evidence="2" id="KW-1185">Reference proteome</keyword>
<dbReference type="HOGENOM" id="CLU_2714709_0_0_4"/>
<protein>
    <submittedName>
        <fullName evidence="1">Uncharacterized protein</fullName>
    </submittedName>
</protein>
<evidence type="ECO:0000313" key="2">
    <source>
        <dbReference type="Proteomes" id="UP000001930"/>
    </source>
</evidence>
<dbReference type="Proteomes" id="UP000001930">
    <property type="component" value="Chromosome I"/>
</dbReference>
<proteinExistence type="predicted"/>
<accession>Q2T0E6</accession>
<reference evidence="1 2" key="1">
    <citation type="journal article" date="2005" name="BMC Genomics">
        <title>Bacterial genome adaptation to niches: divergence of the potential virulence genes in three Burkholderia species of different survival strategies.</title>
        <authorList>
            <person name="Kim H.S."/>
            <person name="Schell M.A."/>
            <person name="Yu Y."/>
            <person name="Ulrich R.L."/>
            <person name="Sarria S.H."/>
            <person name="Nierman W.C."/>
            <person name="DeShazer D."/>
        </authorList>
    </citation>
    <scope>NUCLEOTIDE SEQUENCE [LARGE SCALE GENOMIC DNA]</scope>
    <source>
        <strain evidence="2">ATCC 700388 / DSM 13276 / CCUG 48851 / CIP 106301 / E264</strain>
    </source>
</reference>
<dbReference type="KEGG" id="bte:BTH_I0797"/>